<comment type="subcellular location">
    <subcellularLocation>
        <location evidence="1">Endoplasmic reticulum lumen</location>
    </subcellularLocation>
</comment>
<dbReference type="FunFam" id="3.30.30.30:FF:000001">
    <property type="entry name" value="heat shock 70 kDa protein-like"/>
    <property type="match status" value="1"/>
</dbReference>
<dbReference type="PROSITE" id="PS00297">
    <property type="entry name" value="HSP70_1"/>
    <property type="match status" value="1"/>
</dbReference>
<evidence type="ECO:0000313" key="9">
    <source>
        <dbReference type="EMBL" id="CAF1223490.1"/>
    </source>
</evidence>
<dbReference type="SUPFAM" id="SSF100934">
    <property type="entry name" value="Heat shock protein 70kD (HSP70), C-terminal subdomain"/>
    <property type="match status" value="1"/>
</dbReference>
<evidence type="ECO:0000313" key="10">
    <source>
        <dbReference type="Proteomes" id="UP000663860"/>
    </source>
</evidence>
<dbReference type="Gene3D" id="3.90.640.10">
    <property type="entry name" value="Actin, Chain A, domain 4"/>
    <property type="match status" value="1"/>
</dbReference>
<dbReference type="EMBL" id="CAJNOE010000454">
    <property type="protein sequence ID" value="CAF1223490.1"/>
    <property type="molecule type" value="Genomic_DNA"/>
</dbReference>
<feature type="signal peptide" evidence="8">
    <location>
        <begin position="1"/>
        <end position="18"/>
    </location>
</feature>
<dbReference type="Pfam" id="PF00012">
    <property type="entry name" value="HSP70"/>
    <property type="match status" value="2"/>
</dbReference>
<dbReference type="GO" id="GO:0005788">
    <property type="term" value="C:endoplasmic reticulum lumen"/>
    <property type="evidence" value="ECO:0007669"/>
    <property type="project" value="UniProtKB-SubCell"/>
</dbReference>
<comment type="similarity">
    <text evidence="2 7">Belongs to the heat shock protein 70 family.</text>
</comment>
<keyword evidence="3 8" id="KW-0732">Signal</keyword>
<keyword evidence="6 7" id="KW-0067">ATP-binding</keyword>
<reference evidence="9" key="1">
    <citation type="submission" date="2021-02" db="EMBL/GenBank/DDBJ databases">
        <authorList>
            <person name="Nowell W R."/>
        </authorList>
    </citation>
    <scope>NUCLEOTIDE SEQUENCE</scope>
</reference>
<organism evidence="9 10">
    <name type="scientific">Adineta steineri</name>
    <dbReference type="NCBI Taxonomy" id="433720"/>
    <lineage>
        <taxon>Eukaryota</taxon>
        <taxon>Metazoa</taxon>
        <taxon>Spiralia</taxon>
        <taxon>Gnathifera</taxon>
        <taxon>Rotifera</taxon>
        <taxon>Eurotatoria</taxon>
        <taxon>Bdelloidea</taxon>
        <taxon>Adinetida</taxon>
        <taxon>Adinetidae</taxon>
        <taxon>Adineta</taxon>
    </lineage>
</organism>
<keyword evidence="4 7" id="KW-0547">Nucleotide-binding</keyword>
<dbReference type="SUPFAM" id="SSF100920">
    <property type="entry name" value="Heat shock protein 70kD (HSP70), peptide-binding domain"/>
    <property type="match status" value="1"/>
</dbReference>
<dbReference type="InterPro" id="IPR018181">
    <property type="entry name" value="Heat_shock_70_CS"/>
</dbReference>
<evidence type="ECO:0000256" key="3">
    <source>
        <dbReference type="ARBA" id="ARBA00022729"/>
    </source>
</evidence>
<dbReference type="Gene3D" id="3.30.420.40">
    <property type="match status" value="3"/>
</dbReference>
<sequence length="541" mass="60703">MNTIMIICVLLTISVSFCINEAESRKDLGPVIGIDLGTTYSCVGVFKNCHVEIIENDQGNRITPSCVAFTRDGVRLIGDAAKNILTSNPESTIFHIKRIIGRTFNDSSVQEDIKTFPFSVIKENNKPVVKVDIGYVIKLFTPEEISVMILGKMRDIAGLNVIRIINEPTAAAIAYGLNKTKKWEGVRNILVFDLGGGTFDVSLLTIDNGVVEVLATNGDTHLGGGDFDERVIKHFIKIIKTKKGIDIRKNIHAVEKIRREVEKAKRILSSEQQTRVEIESLISSNEDFNEILTRAKFEELSIDLFAFDIETIILVGGSTRIPKIRQILKEFFNGKEPSRGINPDEAVGGVMEKIVPRNSRIPVTESKPFTTTNDDQTVVNVRIFEGEQSITKDNHFLGEFDLTDIPSAPRGSAQIDVTFDIDVSGIVLGYCRRKIYRYEQIDRMVRIAEIFSEEDKVVARQINAKHELESYTYSIRTQLRDTNSLFNELSSKQKTTITGAVENQIKWLDSNPTVKIEEFIKRKKPCTPFISFSFASAPNSN</sequence>
<dbReference type="SUPFAM" id="SSF53067">
    <property type="entry name" value="Actin-like ATPase domain"/>
    <property type="match status" value="2"/>
</dbReference>
<evidence type="ECO:0000256" key="7">
    <source>
        <dbReference type="RuleBase" id="RU003322"/>
    </source>
</evidence>
<feature type="chain" id="PRO_5032280096" evidence="8">
    <location>
        <begin position="19"/>
        <end position="541"/>
    </location>
</feature>
<dbReference type="InterPro" id="IPR029047">
    <property type="entry name" value="HSP70_peptide-bd_sf"/>
</dbReference>
<name>A0A814Y0Q1_9BILA</name>
<dbReference type="Gene3D" id="1.20.1270.10">
    <property type="match status" value="1"/>
</dbReference>
<dbReference type="FunFam" id="3.30.420.40:FF:000545">
    <property type="entry name" value="Endoplasmic reticulum chaperone BiP"/>
    <property type="match status" value="1"/>
</dbReference>
<dbReference type="InterPro" id="IPR013126">
    <property type="entry name" value="Hsp_70_fam"/>
</dbReference>
<protein>
    <submittedName>
        <fullName evidence="9">Uncharacterized protein</fullName>
    </submittedName>
</protein>
<dbReference type="InterPro" id="IPR029048">
    <property type="entry name" value="HSP70_C_sf"/>
</dbReference>
<dbReference type="AlphaFoldDB" id="A0A814Y0Q1"/>
<gene>
    <name evidence="9" type="ORF">IZO911_LOCUS29841</name>
</gene>
<dbReference type="PROSITE" id="PS01036">
    <property type="entry name" value="HSP70_3"/>
    <property type="match status" value="1"/>
</dbReference>
<dbReference type="PRINTS" id="PR00301">
    <property type="entry name" value="HEATSHOCK70"/>
</dbReference>
<evidence type="ECO:0000256" key="8">
    <source>
        <dbReference type="SAM" id="SignalP"/>
    </source>
</evidence>
<dbReference type="GO" id="GO:0140662">
    <property type="term" value="F:ATP-dependent protein folding chaperone"/>
    <property type="evidence" value="ECO:0007669"/>
    <property type="project" value="InterPro"/>
</dbReference>
<proteinExistence type="inferred from homology"/>
<evidence type="ECO:0000256" key="2">
    <source>
        <dbReference type="ARBA" id="ARBA00007381"/>
    </source>
</evidence>
<evidence type="ECO:0000256" key="1">
    <source>
        <dbReference type="ARBA" id="ARBA00004319"/>
    </source>
</evidence>
<evidence type="ECO:0000256" key="5">
    <source>
        <dbReference type="ARBA" id="ARBA00022824"/>
    </source>
</evidence>
<accession>A0A814Y0Q1</accession>
<dbReference type="PROSITE" id="PS00329">
    <property type="entry name" value="HSP70_2"/>
    <property type="match status" value="1"/>
</dbReference>
<comment type="caution">
    <text evidence="9">The sequence shown here is derived from an EMBL/GenBank/DDBJ whole genome shotgun (WGS) entry which is preliminary data.</text>
</comment>
<dbReference type="InterPro" id="IPR043129">
    <property type="entry name" value="ATPase_NBD"/>
</dbReference>
<evidence type="ECO:0000256" key="6">
    <source>
        <dbReference type="ARBA" id="ARBA00022840"/>
    </source>
</evidence>
<evidence type="ECO:0000256" key="4">
    <source>
        <dbReference type="ARBA" id="ARBA00022741"/>
    </source>
</evidence>
<dbReference type="GO" id="GO:0005524">
    <property type="term" value="F:ATP binding"/>
    <property type="evidence" value="ECO:0007669"/>
    <property type="project" value="UniProtKB-KW"/>
</dbReference>
<keyword evidence="5" id="KW-0256">Endoplasmic reticulum</keyword>
<dbReference type="Proteomes" id="UP000663860">
    <property type="component" value="Unassembled WGS sequence"/>
</dbReference>
<dbReference type="PANTHER" id="PTHR19375">
    <property type="entry name" value="HEAT SHOCK PROTEIN 70KDA"/>
    <property type="match status" value="1"/>
</dbReference>
<dbReference type="FunFam" id="3.90.640.10:FF:000153">
    <property type="entry name" value="Endoplasmic reticulum chaperone BiP"/>
    <property type="match status" value="1"/>
</dbReference>
<dbReference type="Gene3D" id="2.60.34.10">
    <property type="entry name" value="Substrate Binding Domain Of DNAk, Chain A, domain 1"/>
    <property type="match status" value="1"/>
</dbReference>